<dbReference type="EMBL" id="CAJOBI010223080">
    <property type="protein sequence ID" value="CAF5046176.1"/>
    <property type="molecule type" value="Genomic_DNA"/>
</dbReference>
<organism evidence="2 3">
    <name type="scientific">Rotaria magnacalcarata</name>
    <dbReference type="NCBI Taxonomy" id="392030"/>
    <lineage>
        <taxon>Eukaryota</taxon>
        <taxon>Metazoa</taxon>
        <taxon>Spiralia</taxon>
        <taxon>Gnathifera</taxon>
        <taxon>Rotifera</taxon>
        <taxon>Eurotatoria</taxon>
        <taxon>Bdelloidea</taxon>
        <taxon>Philodinida</taxon>
        <taxon>Philodinidae</taxon>
        <taxon>Rotaria</taxon>
    </lineage>
</organism>
<feature type="non-terminal residue" evidence="2">
    <location>
        <position position="1"/>
    </location>
</feature>
<dbReference type="Proteomes" id="UP000676336">
    <property type="component" value="Unassembled WGS sequence"/>
</dbReference>
<evidence type="ECO:0000313" key="1">
    <source>
        <dbReference type="EMBL" id="CAF5038199.1"/>
    </source>
</evidence>
<proteinExistence type="predicted"/>
<gene>
    <name evidence="1" type="ORF">SMN809_LOCUS58501</name>
    <name evidence="2" type="ORF">SMN809_LOCUS58923</name>
</gene>
<dbReference type="AlphaFoldDB" id="A0A8S3DXB8"/>
<name>A0A8S3DXB8_9BILA</name>
<accession>A0A8S3DXB8</accession>
<comment type="caution">
    <text evidence="2">The sequence shown here is derived from an EMBL/GenBank/DDBJ whole genome shotgun (WGS) entry which is preliminary data.</text>
</comment>
<reference evidence="2" key="1">
    <citation type="submission" date="2021-02" db="EMBL/GenBank/DDBJ databases">
        <authorList>
            <person name="Nowell W R."/>
        </authorList>
    </citation>
    <scope>NUCLEOTIDE SEQUENCE</scope>
</reference>
<evidence type="ECO:0000313" key="3">
    <source>
        <dbReference type="Proteomes" id="UP000676336"/>
    </source>
</evidence>
<evidence type="ECO:0000313" key="2">
    <source>
        <dbReference type="EMBL" id="CAF5046176.1"/>
    </source>
</evidence>
<sequence length="47" mass="5341">MQVPSAYDPDGQTVYDKWMKVHRNDITNEPKIAFGLGSASDYFGFDQ</sequence>
<dbReference type="EMBL" id="CAJOBI010219678">
    <property type="protein sequence ID" value="CAF5038199.1"/>
    <property type="molecule type" value="Genomic_DNA"/>
</dbReference>
<protein>
    <submittedName>
        <fullName evidence="2">Uncharacterized protein</fullName>
    </submittedName>
</protein>